<dbReference type="SMART" id="SM00421">
    <property type="entry name" value="HTH_LUXR"/>
    <property type="match status" value="1"/>
</dbReference>
<sequence length="295" mass="33170">MSSSNLKPISPLAAPPTGSTLATRRSDDALARLILASQQPDFDRHLTETLRELISFDLAMISLYHDDQLIEVSSTSSPLRIGSDVLDAYAKHTFQHSPFFQLHRRKIQSGFYLMETLAQIPVLDKPSTATEILEIDTGEEIGYLTAGWPKRLKELDIALRVSDRDTVQVALYRTGNRGFSSQDLSTIEPVQASLMAICQRHWENRTLHLQTRDDPIHAALKQLGSNNLSSREMEVMRLLLAGVGEREIATMLQVGTETIKTHRKRAYQKLEVSSRVELLVKLLDQRNDAGAARRQ</sequence>
<proteinExistence type="predicted"/>
<dbReference type="InterPro" id="IPR016032">
    <property type="entry name" value="Sig_transdc_resp-reg_C-effctor"/>
</dbReference>
<keyword evidence="1" id="KW-0805">Transcription regulation</keyword>
<protein>
    <submittedName>
        <fullName evidence="6">Helix-turn-helix transcriptional regulator</fullName>
    </submittedName>
</protein>
<evidence type="ECO:0000313" key="6">
    <source>
        <dbReference type="EMBL" id="MCX5570941.1"/>
    </source>
</evidence>
<dbReference type="PRINTS" id="PR00038">
    <property type="entry name" value="HTHLUXR"/>
</dbReference>
<reference evidence="6" key="1">
    <citation type="submission" date="2022-11" db="EMBL/GenBank/DDBJ databases">
        <title>Biodiversity and phylogenetic relationships of bacteria.</title>
        <authorList>
            <person name="Machado R.A.R."/>
            <person name="Bhat A."/>
            <person name="Loulou A."/>
            <person name="Kallel S."/>
        </authorList>
    </citation>
    <scope>NUCLEOTIDE SEQUENCE</scope>
    <source>
        <strain evidence="6">K-TC2</strain>
    </source>
</reference>
<evidence type="ECO:0000256" key="3">
    <source>
        <dbReference type="ARBA" id="ARBA00023163"/>
    </source>
</evidence>
<dbReference type="Gene3D" id="1.10.10.10">
    <property type="entry name" value="Winged helix-like DNA-binding domain superfamily/Winged helix DNA-binding domain"/>
    <property type="match status" value="1"/>
</dbReference>
<dbReference type="PANTHER" id="PTHR44688">
    <property type="entry name" value="DNA-BINDING TRANSCRIPTIONAL ACTIVATOR DEVR_DOSR"/>
    <property type="match status" value="1"/>
</dbReference>
<evidence type="ECO:0000313" key="7">
    <source>
        <dbReference type="Proteomes" id="UP001144805"/>
    </source>
</evidence>
<keyword evidence="3" id="KW-0804">Transcription</keyword>
<dbReference type="Proteomes" id="UP001144805">
    <property type="component" value="Unassembled WGS sequence"/>
</dbReference>
<dbReference type="AlphaFoldDB" id="A0A9X3E379"/>
<dbReference type="SUPFAM" id="SSF46894">
    <property type="entry name" value="C-terminal effector domain of the bipartite response regulators"/>
    <property type="match status" value="1"/>
</dbReference>
<dbReference type="RefSeq" id="WP_266339899.1">
    <property type="nucleotide sequence ID" value="NZ_JAPKNK010000007.1"/>
</dbReference>
<dbReference type="InterPro" id="IPR036388">
    <property type="entry name" value="WH-like_DNA-bd_sf"/>
</dbReference>
<comment type="caution">
    <text evidence="6">The sequence shown here is derived from an EMBL/GenBank/DDBJ whole genome shotgun (WGS) entry which is preliminary data.</text>
</comment>
<feature type="region of interest" description="Disordered" evidence="4">
    <location>
        <begin position="1"/>
        <end position="21"/>
    </location>
</feature>
<dbReference type="PANTHER" id="PTHR44688:SF16">
    <property type="entry name" value="DNA-BINDING TRANSCRIPTIONAL ACTIVATOR DEVR_DOSR"/>
    <property type="match status" value="1"/>
</dbReference>
<dbReference type="EMBL" id="JAPKNK010000007">
    <property type="protein sequence ID" value="MCX5570941.1"/>
    <property type="molecule type" value="Genomic_DNA"/>
</dbReference>
<dbReference type="PROSITE" id="PS50043">
    <property type="entry name" value="HTH_LUXR_2"/>
    <property type="match status" value="1"/>
</dbReference>
<keyword evidence="7" id="KW-1185">Reference proteome</keyword>
<dbReference type="Pfam" id="PF00196">
    <property type="entry name" value="GerE"/>
    <property type="match status" value="1"/>
</dbReference>
<gene>
    <name evidence="6" type="ORF">OSH07_17180</name>
</gene>
<dbReference type="GO" id="GO:0003677">
    <property type="term" value="F:DNA binding"/>
    <property type="evidence" value="ECO:0007669"/>
    <property type="project" value="UniProtKB-KW"/>
</dbReference>
<evidence type="ECO:0000259" key="5">
    <source>
        <dbReference type="PROSITE" id="PS50043"/>
    </source>
</evidence>
<evidence type="ECO:0000256" key="4">
    <source>
        <dbReference type="SAM" id="MobiDB-lite"/>
    </source>
</evidence>
<evidence type="ECO:0000256" key="1">
    <source>
        <dbReference type="ARBA" id="ARBA00023015"/>
    </source>
</evidence>
<organism evidence="6 7">
    <name type="scientific">Kaistia nematophila</name>
    <dbReference type="NCBI Taxonomy" id="2994654"/>
    <lineage>
        <taxon>Bacteria</taxon>
        <taxon>Pseudomonadati</taxon>
        <taxon>Pseudomonadota</taxon>
        <taxon>Alphaproteobacteria</taxon>
        <taxon>Hyphomicrobiales</taxon>
        <taxon>Kaistiaceae</taxon>
        <taxon>Kaistia</taxon>
    </lineage>
</organism>
<accession>A0A9X3E379</accession>
<dbReference type="CDD" id="cd06170">
    <property type="entry name" value="LuxR_C_like"/>
    <property type="match status" value="1"/>
</dbReference>
<dbReference type="InterPro" id="IPR000792">
    <property type="entry name" value="Tscrpt_reg_LuxR_C"/>
</dbReference>
<name>A0A9X3E379_9HYPH</name>
<dbReference type="GO" id="GO:0006355">
    <property type="term" value="P:regulation of DNA-templated transcription"/>
    <property type="evidence" value="ECO:0007669"/>
    <property type="project" value="InterPro"/>
</dbReference>
<keyword evidence="2" id="KW-0238">DNA-binding</keyword>
<feature type="domain" description="HTH luxR-type" evidence="5">
    <location>
        <begin position="221"/>
        <end position="286"/>
    </location>
</feature>
<evidence type="ECO:0000256" key="2">
    <source>
        <dbReference type="ARBA" id="ARBA00023125"/>
    </source>
</evidence>